<comment type="caution">
    <text evidence="1">The sequence shown here is derived from an EMBL/GenBank/DDBJ whole genome shotgun (WGS) entry which is preliminary data.</text>
</comment>
<sequence>MSQDAVVVRFAKKRYGKSQPVLDGLNMTVPRGCIYGLLGASGCGKTTLLSCVVGVRKLDDGEIWVLGGKPGQKDSGIPGPRVGYMPQDISLVGEFSIIGALYYFGRINGLEDSVIDERYRFYEELLDLPPRNRMVKNLSGGQQRRVSLAASLLHRPELLILDEPTVGLDPILRERIWNYLVRLTKEDGTTIIITTHYIEEARSANRIGLMRCGQLLAETTPNLLLARFQCTSLEDAFLILSQKQKENQDKGIMDISNDSLQDLNEVTTQSAASSQADLRGSTDCIISNEKQLLDSQYSDKSSKRFCPPISGKVFKALMIKNLLQFMRHPGGVLFAFIFPLVQVTLFFYAIGNDPKGVIVAVVNDEAGHCNNGNILGSVIYDPVESTCDYVDISCRFLDGFDETIMKKKFFDSVEEATRAVEHGKAAGVMHFPANFSQSFQARRDNINSLSDEDIASSEILTRLDMGDRQIGIFLQTSLFEKFLKIHADIVSTCNISRKFVEPPVSFEEPIFGTLDRKYSNFVAPGFMLTICFFLATAVSSSIIIADRAEGVWDRSLVQGVTTAAILFSHILTQFLMIIIQVTVVLSMVFIHFKFPIEGSLPTAVALVVLTGLCGMCYGFLISVFCTSHTMANFLSTGSFYPLVLLSGSIWPIEGMPTLLQWFSFSLPTTMSSLSLRGIMDKGTTISDREVYLGFIVTIGWTCLFVLCCLLGLKMKNT</sequence>
<protein>
    <submittedName>
        <fullName evidence="1">Uncharacterized protein</fullName>
    </submittedName>
</protein>
<keyword evidence="2" id="KW-1185">Reference proteome</keyword>
<accession>A0ACC2PU38</accession>
<reference evidence="1" key="1">
    <citation type="submission" date="2023-04" db="EMBL/GenBank/DDBJ databases">
        <title>A chromosome-level genome assembly of the parasitoid wasp Eretmocerus hayati.</title>
        <authorList>
            <person name="Zhong Y."/>
            <person name="Liu S."/>
            <person name="Liu Y."/>
        </authorList>
    </citation>
    <scope>NUCLEOTIDE SEQUENCE</scope>
    <source>
        <strain evidence="1">ZJU_SS_LIU_2023</strain>
    </source>
</reference>
<proteinExistence type="predicted"/>
<dbReference type="Proteomes" id="UP001239111">
    <property type="component" value="Chromosome 1"/>
</dbReference>
<evidence type="ECO:0000313" key="1">
    <source>
        <dbReference type="EMBL" id="KAJ8686912.1"/>
    </source>
</evidence>
<organism evidence="1 2">
    <name type="scientific">Eretmocerus hayati</name>
    <dbReference type="NCBI Taxonomy" id="131215"/>
    <lineage>
        <taxon>Eukaryota</taxon>
        <taxon>Metazoa</taxon>
        <taxon>Ecdysozoa</taxon>
        <taxon>Arthropoda</taxon>
        <taxon>Hexapoda</taxon>
        <taxon>Insecta</taxon>
        <taxon>Pterygota</taxon>
        <taxon>Neoptera</taxon>
        <taxon>Endopterygota</taxon>
        <taxon>Hymenoptera</taxon>
        <taxon>Apocrita</taxon>
        <taxon>Proctotrupomorpha</taxon>
        <taxon>Chalcidoidea</taxon>
        <taxon>Aphelinidae</taxon>
        <taxon>Aphelininae</taxon>
        <taxon>Eretmocerus</taxon>
    </lineage>
</organism>
<dbReference type="EMBL" id="CM056741">
    <property type="protein sequence ID" value="KAJ8686912.1"/>
    <property type="molecule type" value="Genomic_DNA"/>
</dbReference>
<name>A0ACC2PU38_9HYME</name>
<evidence type="ECO:0000313" key="2">
    <source>
        <dbReference type="Proteomes" id="UP001239111"/>
    </source>
</evidence>
<gene>
    <name evidence="1" type="ORF">QAD02_022706</name>
</gene>